<dbReference type="WBParaSite" id="nRc.2.0.1.t42409-RA">
    <property type="protein sequence ID" value="nRc.2.0.1.t42409-RA"/>
    <property type="gene ID" value="nRc.2.0.1.g42409"/>
</dbReference>
<proteinExistence type="predicted"/>
<sequence>MDVLHVIHVHRINQFFTIIFADEDLQNVSFGVEVCNNGILAKYSTETDYSLYWVQDMRLSLLGDPCRLFCTNQRKKGNYV</sequence>
<keyword evidence="1" id="KW-1185">Reference proteome</keyword>
<name>A0A915KW81_ROMCU</name>
<dbReference type="AlphaFoldDB" id="A0A915KW81"/>
<protein>
    <submittedName>
        <fullName evidence="2">Uncharacterized protein</fullName>
    </submittedName>
</protein>
<accession>A0A915KW81</accession>
<organism evidence="1 2">
    <name type="scientific">Romanomermis culicivorax</name>
    <name type="common">Nematode worm</name>
    <dbReference type="NCBI Taxonomy" id="13658"/>
    <lineage>
        <taxon>Eukaryota</taxon>
        <taxon>Metazoa</taxon>
        <taxon>Ecdysozoa</taxon>
        <taxon>Nematoda</taxon>
        <taxon>Enoplea</taxon>
        <taxon>Dorylaimia</taxon>
        <taxon>Mermithida</taxon>
        <taxon>Mermithoidea</taxon>
        <taxon>Mermithidae</taxon>
        <taxon>Romanomermis</taxon>
    </lineage>
</organism>
<reference evidence="2" key="1">
    <citation type="submission" date="2022-11" db="UniProtKB">
        <authorList>
            <consortium name="WormBaseParasite"/>
        </authorList>
    </citation>
    <scope>IDENTIFICATION</scope>
</reference>
<evidence type="ECO:0000313" key="2">
    <source>
        <dbReference type="WBParaSite" id="nRc.2.0.1.t42409-RA"/>
    </source>
</evidence>
<dbReference type="Proteomes" id="UP000887565">
    <property type="component" value="Unplaced"/>
</dbReference>
<evidence type="ECO:0000313" key="1">
    <source>
        <dbReference type="Proteomes" id="UP000887565"/>
    </source>
</evidence>